<feature type="non-terminal residue" evidence="3">
    <location>
        <position position="1"/>
    </location>
</feature>
<dbReference type="Proteomes" id="UP000236291">
    <property type="component" value="Unassembled WGS sequence"/>
</dbReference>
<dbReference type="CDD" id="cd06222">
    <property type="entry name" value="RNase_H_like"/>
    <property type="match status" value="1"/>
</dbReference>
<comment type="caution">
    <text evidence="3">The sequence shown here is derived from an EMBL/GenBank/DDBJ whole genome shotgun (WGS) entry which is preliminary data.</text>
</comment>
<evidence type="ECO:0000313" key="3">
    <source>
        <dbReference type="EMBL" id="PNX72990.1"/>
    </source>
</evidence>
<dbReference type="InterPro" id="IPR000477">
    <property type="entry name" value="RT_dom"/>
</dbReference>
<reference evidence="3 4" key="1">
    <citation type="journal article" date="2014" name="Am. J. Bot.">
        <title>Genome assembly and annotation for red clover (Trifolium pratense; Fabaceae).</title>
        <authorList>
            <person name="Istvanek J."/>
            <person name="Jaros M."/>
            <person name="Krenek A."/>
            <person name="Repkova J."/>
        </authorList>
    </citation>
    <scope>NUCLEOTIDE SEQUENCE [LARGE SCALE GENOMIC DNA]</scope>
    <source>
        <strain evidence="4">cv. Tatra</strain>
        <tissue evidence="3">Young leaves</tissue>
    </source>
</reference>
<dbReference type="InterPro" id="IPR044730">
    <property type="entry name" value="RNase_H-like_dom_plant"/>
</dbReference>
<feature type="domain" description="Reverse transcriptase" evidence="1">
    <location>
        <begin position="196"/>
        <end position="391"/>
    </location>
</feature>
<name>A0A2K3L371_TRIPR</name>
<sequence length="892" mass="102189">ACTRHGGLHHLENKLQKELSEILKKEELMWFQRSRAKWLMDGDRNTRYYHIKTVSRRRRNNIVMLKDEQGDWIEDSEKLQELVNNFYKQLFTINGQITLWQQTPITFPALSNEEIASLGAEATSDEIRGAVFDMNPWKAPGPDGFQAGFYQQSWDIVGSSVCEFVQTVWRMPSTIAMVNQTDICLIPKVDHPELVTQFRPISLWFVPGRNIHENIIVAKEMDHSMHMAKGRKGFFAIKVDLSKAYDKLNWEFVWRVLIEANFPDNIINIIMHSITSVETNVKWHGARAEYFRPQRVENGEWRTLRAGRNGPLVSHLMFADDLLLFGEATEKQVQCILGILNAFCNMSGQEVSKEKTSIVFSKNVDGNTRQKLVQMSGFRESNQLGKYLGVPLTGRAPRRDDFQYVIDQISAKLTNWKAQQLSFAGRVTLAKSVIEATPIYPMMTNKIPKSCLEEIQKLQRNFIWGDKDGVKKYHAIGWEKVTKPKYCGGLGLRRLDVMNQACILKLGWKLASGANDLWCEVVRGKYDCRALKGEIDVQNTASSLWKYIVKLSPKLDNLCFWALGDGTDVDAWRHAWIQEGMRVIDQINNIPEELQNIKVCDLVDDEGKWNWNLFQGWMPLMLKNRIASILPPSPANGKDLQVVAGAGTDEFSVAVMYKLLCNYAEDDMEDVWKHLWALHVTERTKYFMWIALHDRLLTNAIKARMGLAHGMCDHCREFEETSIHVLRDCTLAKNIWMMVVPQQARGSFFGGDIAHWFHINLIGDLVKVADIKWTEFWANACYCLWTWHNKEKHEDNFLRPINPVMVVLQRCREYNSAAIVNRVVIEKPRSIAWIGWKPPVEGWIKINTDGACKGMATAGCGGIIRDSKGVWLGGFAKHIGICSAFTAELWGV</sequence>
<dbReference type="AlphaFoldDB" id="A0A2K3L371"/>
<dbReference type="EMBL" id="ASHM01025375">
    <property type="protein sequence ID" value="PNX72990.1"/>
    <property type="molecule type" value="Genomic_DNA"/>
</dbReference>
<evidence type="ECO:0000259" key="1">
    <source>
        <dbReference type="Pfam" id="PF00078"/>
    </source>
</evidence>
<reference evidence="3 4" key="2">
    <citation type="journal article" date="2017" name="Front. Plant Sci.">
        <title>Gene Classification and Mining of Molecular Markers Useful in Red Clover (Trifolium pratense) Breeding.</title>
        <authorList>
            <person name="Istvanek J."/>
            <person name="Dluhosova J."/>
            <person name="Dluhos P."/>
            <person name="Patkova L."/>
            <person name="Nedelnik J."/>
            <person name="Repkova J."/>
        </authorList>
    </citation>
    <scope>NUCLEOTIDE SEQUENCE [LARGE SCALE GENOMIC DNA]</scope>
    <source>
        <strain evidence="4">cv. Tatra</strain>
        <tissue evidence="3">Young leaves</tissue>
    </source>
</reference>
<dbReference type="PANTHER" id="PTHR33116:SF78">
    <property type="entry name" value="OS12G0587133 PROTEIN"/>
    <property type="match status" value="1"/>
</dbReference>
<feature type="domain" description="Reverse transcriptase zinc-binding" evidence="2">
    <location>
        <begin position="651"/>
        <end position="736"/>
    </location>
</feature>
<protein>
    <submittedName>
        <fullName evidence="3">Ribonuclease H</fullName>
    </submittedName>
</protein>
<dbReference type="STRING" id="57577.A0A2K3L371"/>
<accession>A0A2K3L371</accession>
<dbReference type="Pfam" id="PF13966">
    <property type="entry name" value="zf-RVT"/>
    <property type="match status" value="1"/>
</dbReference>
<dbReference type="PANTHER" id="PTHR33116">
    <property type="entry name" value="REVERSE TRANSCRIPTASE ZINC-BINDING DOMAIN-CONTAINING PROTEIN-RELATED-RELATED"/>
    <property type="match status" value="1"/>
</dbReference>
<evidence type="ECO:0000259" key="2">
    <source>
        <dbReference type="Pfam" id="PF13966"/>
    </source>
</evidence>
<organism evidence="3 4">
    <name type="scientific">Trifolium pratense</name>
    <name type="common">Red clover</name>
    <dbReference type="NCBI Taxonomy" id="57577"/>
    <lineage>
        <taxon>Eukaryota</taxon>
        <taxon>Viridiplantae</taxon>
        <taxon>Streptophyta</taxon>
        <taxon>Embryophyta</taxon>
        <taxon>Tracheophyta</taxon>
        <taxon>Spermatophyta</taxon>
        <taxon>Magnoliopsida</taxon>
        <taxon>eudicotyledons</taxon>
        <taxon>Gunneridae</taxon>
        <taxon>Pentapetalae</taxon>
        <taxon>rosids</taxon>
        <taxon>fabids</taxon>
        <taxon>Fabales</taxon>
        <taxon>Fabaceae</taxon>
        <taxon>Papilionoideae</taxon>
        <taxon>50 kb inversion clade</taxon>
        <taxon>NPAAA clade</taxon>
        <taxon>Hologalegina</taxon>
        <taxon>IRL clade</taxon>
        <taxon>Trifolieae</taxon>
        <taxon>Trifolium</taxon>
    </lineage>
</organism>
<proteinExistence type="predicted"/>
<evidence type="ECO:0000313" key="4">
    <source>
        <dbReference type="Proteomes" id="UP000236291"/>
    </source>
</evidence>
<dbReference type="InterPro" id="IPR026960">
    <property type="entry name" value="RVT-Znf"/>
</dbReference>
<dbReference type="Pfam" id="PF00078">
    <property type="entry name" value="RVT_1"/>
    <property type="match status" value="1"/>
</dbReference>
<gene>
    <name evidence="3" type="ORF">L195_g028888</name>
</gene>
<dbReference type="ExpressionAtlas" id="A0A2K3L371">
    <property type="expression patterns" value="baseline"/>
</dbReference>
<feature type="non-terminal residue" evidence="3">
    <location>
        <position position="892"/>
    </location>
</feature>